<dbReference type="OrthoDB" id="2963168at2759"/>
<dbReference type="CDD" id="cd10170">
    <property type="entry name" value="ASKHA_NBD_HSP70"/>
    <property type="match status" value="1"/>
</dbReference>
<dbReference type="STRING" id="933084.A0A067PC11"/>
<protein>
    <submittedName>
        <fullName evidence="1">Uncharacterized protein</fullName>
    </submittedName>
</protein>
<dbReference type="AlphaFoldDB" id="A0A067PC11"/>
<dbReference type="PANTHER" id="PTHR14187:SF5">
    <property type="entry name" value="HEAT SHOCK 70 KDA PROTEIN 12A"/>
    <property type="match status" value="1"/>
</dbReference>
<reference evidence="2" key="1">
    <citation type="journal article" date="2014" name="Proc. Natl. Acad. Sci. U.S.A.">
        <title>Extensive sampling of basidiomycete genomes demonstrates inadequacy of the white-rot/brown-rot paradigm for wood decay fungi.</title>
        <authorList>
            <person name="Riley R."/>
            <person name="Salamov A.A."/>
            <person name="Brown D.W."/>
            <person name="Nagy L.G."/>
            <person name="Floudas D."/>
            <person name="Held B.W."/>
            <person name="Levasseur A."/>
            <person name="Lombard V."/>
            <person name="Morin E."/>
            <person name="Otillar R."/>
            <person name="Lindquist E.A."/>
            <person name="Sun H."/>
            <person name="LaButti K.M."/>
            <person name="Schmutz J."/>
            <person name="Jabbour D."/>
            <person name="Luo H."/>
            <person name="Baker S.E."/>
            <person name="Pisabarro A.G."/>
            <person name="Walton J.D."/>
            <person name="Blanchette R.A."/>
            <person name="Henrissat B."/>
            <person name="Martin F."/>
            <person name="Cullen D."/>
            <person name="Hibbett D.S."/>
            <person name="Grigoriev I.V."/>
        </authorList>
    </citation>
    <scope>NUCLEOTIDE SEQUENCE [LARGE SCALE GENOMIC DNA]</scope>
    <source>
        <strain evidence="2">MUCL 33604</strain>
    </source>
</reference>
<dbReference type="Gene3D" id="3.90.640.10">
    <property type="entry name" value="Actin, Chain A, domain 4"/>
    <property type="match status" value="1"/>
</dbReference>
<dbReference type="InParanoid" id="A0A067PC11"/>
<accession>A0A067PC11</accession>
<dbReference type="EMBL" id="KL197740">
    <property type="protein sequence ID" value="KDQ52423.1"/>
    <property type="molecule type" value="Genomic_DNA"/>
</dbReference>
<dbReference type="HOGENOM" id="CLU_009958_4_2_1"/>
<keyword evidence="2" id="KW-1185">Reference proteome</keyword>
<dbReference type="SUPFAM" id="SSF53067">
    <property type="entry name" value="Actin-like ATPase domain"/>
    <property type="match status" value="2"/>
</dbReference>
<dbReference type="PANTHER" id="PTHR14187">
    <property type="entry name" value="ALPHA KINASE/ELONGATION FACTOR 2 KINASE"/>
    <property type="match status" value="1"/>
</dbReference>
<gene>
    <name evidence="1" type="ORF">JAAARDRAFT_483334</name>
</gene>
<name>A0A067PC11_9AGAM</name>
<evidence type="ECO:0000313" key="1">
    <source>
        <dbReference type="EMBL" id="KDQ52423.1"/>
    </source>
</evidence>
<evidence type="ECO:0000313" key="2">
    <source>
        <dbReference type="Proteomes" id="UP000027265"/>
    </source>
</evidence>
<dbReference type="Proteomes" id="UP000027265">
    <property type="component" value="Unassembled WGS sequence"/>
</dbReference>
<dbReference type="InterPro" id="IPR043129">
    <property type="entry name" value="ATPase_NBD"/>
</dbReference>
<sequence>MALKLDRLPYHGLRRKLVLAFDVGTTFSGVSYSILDPGEVPKIFTVTMYPGQTSCGGDSKVPSIVEYDAIGAVRAVGAEASYASDIGEAEEKGWTRVEWFKLHLSPQTLRLSLADSERIQPLPQNKTVVDVLADFVSYLYRCARDHIQRTHAAGDQLFSSLQNQVEFVFGHPNGWGGMQQAQMRRAVVVAGLVPDMETGHSRVQFVTEGEASLHYCVHHGLSEMLTVGSNVMILDAGGGTIDISSFSLSSTSPTVIKEVAPAECRLQGSVFVNRRAYVYLLEEKLKDSAFDDPQDVEGIVQHFELIKRRFKSQNGPVFIRFGTSRDHDPEVGITRGVLKLAEDEVARLFVPSLEAILDAVYEQKRLIGGNLPVFMVGGFASSDWLFTSLQQRLRTSGMKLLRPDGYTNKAVADGALSFYLDHFVSTRVAKTAYGTSCNRIYRPDDPTHLARYPQSFVDAEGWLLLPNGFTAILSKGTSVSEDREYRCSLVFDVAHAQELNSAIADITVYRGADPVPQWTDINPGMFETLCTVVGDTSGAAASALPRRGRHGKLYYRLKFQVVLLFGLAELKAQIAWREKGKELRSPAKIVYG</sequence>
<proteinExistence type="predicted"/>
<dbReference type="Gene3D" id="3.30.420.40">
    <property type="match status" value="2"/>
</dbReference>
<organism evidence="1 2">
    <name type="scientific">Jaapia argillacea MUCL 33604</name>
    <dbReference type="NCBI Taxonomy" id="933084"/>
    <lineage>
        <taxon>Eukaryota</taxon>
        <taxon>Fungi</taxon>
        <taxon>Dikarya</taxon>
        <taxon>Basidiomycota</taxon>
        <taxon>Agaricomycotina</taxon>
        <taxon>Agaricomycetes</taxon>
        <taxon>Agaricomycetidae</taxon>
        <taxon>Jaapiales</taxon>
        <taxon>Jaapiaceae</taxon>
        <taxon>Jaapia</taxon>
    </lineage>
</organism>